<name>A0ABR3WQ28_9PEZI</name>
<dbReference type="Proteomes" id="UP001586593">
    <property type="component" value="Unassembled WGS sequence"/>
</dbReference>
<comment type="caution">
    <text evidence="1">The sequence shown here is derived from an EMBL/GenBank/DDBJ whole genome shotgun (WGS) entry which is preliminary data.</text>
</comment>
<reference evidence="1 2" key="1">
    <citation type="journal article" date="2024" name="Commun. Biol.">
        <title>Comparative genomic analysis of thermophilic fungi reveals convergent evolutionary adaptations and gene losses.</title>
        <authorList>
            <person name="Steindorff A.S."/>
            <person name="Aguilar-Pontes M.V."/>
            <person name="Robinson A.J."/>
            <person name="Andreopoulos B."/>
            <person name="LaButti K."/>
            <person name="Kuo A."/>
            <person name="Mondo S."/>
            <person name="Riley R."/>
            <person name="Otillar R."/>
            <person name="Haridas S."/>
            <person name="Lipzen A."/>
            <person name="Grimwood J."/>
            <person name="Schmutz J."/>
            <person name="Clum A."/>
            <person name="Reid I.D."/>
            <person name="Moisan M.C."/>
            <person name="Butler G."/>
            <person name="Nguyen T.T.M."/>
            <person name="Dewar K."/>
            <person name="Conant G."/>
            <person name="Drula E."/>
            <person name="Henrissat B."/>
            <person name="Hansel C."/>
            <person name="Singer S."/>
            <person name="Hutchinson M.I."/>
            <person name="de Vries R.P."/>
            <person name="Natvig D.O."/>
            <person name="Powell A.J."/>
            <person name="Tsang A."/>
            <person name="Grigoriev I.V."/>
        </authorList>
    </citation>
    <scope>NUCLEOTIDE SEQUENCE [LARGE SCALE GENOMIC DNA]</scope>
    <source>
        <strain evidence="1 2">ATCC 24622</strain>
    </source>
</reference>
<proteinExistence type="predicted"/>
<gene>
    <name evidence="1" type="ORF">VTK73DRAFT_5117</name>
</gene>
<sequence length="178" mass="20714">MGGRYPDSTVSFWMCTYRCNPAGITATSTITFKTTTPRFLSRPQRCEWGAANYHSVSHDTCFQTDQSYYGRSRCVEWIFPFGPWRLIIPSRRPRRVNLPGQDGPILHLWPRMFLPETALSRILNFYMASHKLANEDGPLDWGHNKQSWRFVMRYFSFLGRSPRGFSNTTGNQFGSRLK</sequence>
<evidence type="ECO:0000313" key="1">
    <source>
        <dbReference type="EMBL" id="KAL1865643.1"/>
    </source>
</evidence>
<dbReference type="EMBL" id="JAZHXJ010000288">
    <property type="protein sequence ID" value="KAL1865643.1"/>
    <property type="molecule type" value="Genomic_DNA"/>
</dbReference>
<organism evidence="1 2">
    <name type="scientific">Phialemonium thermophilum</name>
    <dbReference type="NCBI Taxonomy" id="223376"/>
    <lineage>
        <taxon>Eukaryota</taxon>
        <taxon>Fungi</taxon>
        <taxon>Dikarya</taxon>
        <taxon>Ascomycota</taxon>
        <taxon>Pezizomycotina</taxon>
        <taxon>Sordariomycetes</taxon>
        <taxon>Sordariomycetidae</taxon>
        <taxon>Cephalothecales</taxon>
        <taxon>Cephalothecaceae</taxon>
        <taxon>Phialemonium</taxon>
    </lineage>
</organism>
<evidence type="ECO:0000313" key="2">
    <source>
        <dbReference type="Proteomes" id="UP001586593"/>
    </source>
</evidence>
<keyword evidence="2" id="KW-1185">Reference proteome</keyword>
<protein>
    <submittedName>
        <fullName evidence="1">Uncharacterized protein</fullName>
    </submittedName>
</protein>
<accession>A0ABR3WQ28</accession>